<proteinExistence type="predicted"/>
<evidence type="ECO:0000313" key="2">
    <source>
        <dbReference type="EMBL" id="MDX4957935.1"/>
    </source>
</evidence>
<gene>
    <name evidence="2" type="ORF">SGN30_31325</name>
</gene>
<protein>
    <submittedName>
        <fullName evidence="2">DUF2460 domain-containing protein</fullName>
    </submittedName>
</protein>
<dbReference type="Proteomes" id="UP001287445">
    <property type="component" value="Unassembled WGS sequence"/>
</dbReference>
<sequence>MYVPVEFPMCIAFGAVGGPEWKTVIAENQGGFEKTNQIWVFNRHSYDVSTAARDLNKYQSLIAHFNEVRGRANYFPFQDFLDFEVSTGQGMVSYVSPGISQIGKLYGSTNPYLRKITRPRGNLKFFRSGVEMTPGGSAGQYSIDVETGVLTVQPDEIRTVTSHTPGTQHVFEVSTAFTVDPELGSEIYLSGVTGSASQKLNSMPLTVVAVSGQTITVAVNTAGLTASGGNAFKRASPYVITWTGEFVVPVRYQSDQLPGQVVNKGDGGLFVQASSIILREVRE</sequence>
<accession>A0AAJ2R493</accession>
<dbReference type="RefSeq" id="WP_319076998.1">
    <property type="nucleotide sequence ID" value="NZ_JAWWMZ010000022.1"/>
</dbReference>
<dbReference type="Pfam" id="PF09343">
    <property type="entry name" value="DUF2460"/>
    <property type="match status" value="1"/>
</dbReference>
<reference evidence="2" key="1">
    <citation type="submission" date="2023-11" db="EMBL/GenBank/DDBJ databases">
        <title>Identification and selenium tolerance of Delftia acidovorans R3-25.</title>
        <authorList>
            <person name="Zhang S."/>
            <person name="Liu Y."/>
            <person name="Guo Y."/>
        </authorList>
    </citation>
    <scope>NUCLEOTIDE SEQUENCE</scope>
    <source>
        <strain evidence="2">R3-25</strain>
    </source>
</reference>
<dbReference type="AlphaFoldDB" id="A0AAJ2R493"/>
<feature type="domain" description="DUF2460" evidence="1">
    <location>
        <begin position="5"/>
        <end position="156"/>
    </location>
</feature>
<dbReference type="InterPro" id="IPR011740">
    <property type="entry name" value="DUF2460"/>
</dbReference>
<evidence type="ECO:0000313" key="3">
    <source>
        <dbReference type="Proteomes" id="UP001287445"/>
    </source>
</evidence>
<organism evidence="2 3">
    <name type="scientific">Delftia acidovorans</name>
    <name type="common">Pseudomonas acidovorans</name>
    <name type="synonym">Comamonas acidovorans</name>
    <dbReference type="NCBI Taxonomy" id="80866"/>
    <lineage>
        <taxon>Bacteria</taxon>
        <taxon>Pseudomonadati</taxon>
        <taxon>Pseudomonadota</taxon>
        <taxon>Betaproteobacteria</taxon>
        <taxon>Burkholderiales</taxon>
        <taxon>Comamonadaceae</taxon>
        <taxon>Delftia</taxon>
    </lineage>
</organism>
<name>A0AAJ2R493_DELAC</name>
<comment type="caution">
    <text evidence="2">The sequence shown here is derived from an EMBL/GenBank/DDBJ whole genome shotgun (WGS) entry which is preliminary data.</text>
</comment>
<dbReference type="EMBL" id="JAWWMZ010000022">
    <property type="protein sequence ID" value="MDX4957935.1"/>
    <property type="molecule type" value="Genomic_DNA"/>
</dbReference>
<evidence type="ECO:0000259" key="1">
    <source>
        <dbReference type="Pfam" id="PF09343"/>
    </source>
</evidence>